<evidence type="ECO:0000259" key="4">
    <source>
        <dbReference type="SMART" id="SM00642"/>
    </source>
</evidence>
<gene>
    <name evidence="5" type="ordered locus">Rahaq_3885</name>
    <name evidence="6" type="ORF">ACFPK4_00965</name>
</gene>
<dbReference type="EMBL" id="CP002505">
    <property type="protein sequence ID" value="ADW75474.1"/>
    <property type="molecule type" value="Genomic_DNA"/>
</dbReference>
<proteinExistence type="predicted"/>
<reference evidence="7" key="1">
    <citation type="submission" date="2011-01" db="EMBL/GenBank/DDBJ databases">
        <title>Complete sequence of chromosome of Rahnella sp. Y9602.</title>
        <authorList>
            <consortium name="US DOE Joint Genome Institute"/>
            <person name="Lucas S."/>
            <person name="Copeland A."/>
            <person name="Lapidus A."/>
            <person name="Cheng J.-F."/>
            <person name="Goodwin L."/>
            <person name="Pitluck S."/>
            <person name="Lu M."/>
            <person name="Detter J.C."/>
            <person name="Han C."/>
            <person name="Tapia R."/>
            <person name="Land M."/>
            <person name="Hauser L."/>
            <person name="Kyrpides N."/>
            <person name="Ivanova N."/>
            <person name="Ovchinnikova G."/>
            <person name="Pagani I."/>
            <person name="Sobecky P.A."/>
            <person name="Martinez R.J."/>
            <person name="Woyke T."/>
        </authorList>
    </citation>
    <scope>NUCLEOTIDE SEQUENCE [LARGE SCALE GENOMIC DNA]</scope>
    <source>
        <strain evidence="7">Y9602</strain>
    </source>
</reference>
<dbReference type="SMART" id="SM00642">
    <property type="entry name" value="Aamy"/>
    <property type="match status" value="1"/>
</dbReference>
<dbReference type="InterPro" id="IPR017853">
    <property type="entry name" value="GH"/>
</dbReference>
<feature type="binding site" evidence="3">
    <location>
        <position position="101"/>
    </location>
    <ligand>
        <name>substrate</name>
    </ligand>
</feature>
<sequence>MSSVNLEYVLRLESLLSRIYPREHIADLLKKILHLADKWNYGKHRTTRWVDGTNIYLITYGDNIRHGEQPPLATLNHFANTYLRDIISDIHILPMYPYSSDDGFSVIDYRRIDEHLGGWSDIHHLSANFNLMFDCVINHISRSSEWMKGYLHDDPYYKDYFIAANPELDYSRVVRPRASPLLSPFIKTDGTELYLWTTFSEDQIDINFKNPQVLLESIDVLLQYAASGGQSIRLDAIGYIWKEAGTRCIHMPQAHNIIKVWRTILDEVIPGTRIITETNVPHHENISYFGEGDEAHMVYQFPLPPLTLHAFLRQDTTTLTQWAQSLNAEARYPDTTYFNFLASHDGIGLRPTETFLTDDERKYMAQETLRKEGRVSYKDNGDGTHSPYELNINYLSALTEPEDNTEMKARKFLAAQALLLSFIGVPAIYIHSLLGSENDLDGMHQSGINRRINRKKLDLMDIEAELEKKDGLRARIFYGLQALIRHRREHPAFSPQAGQRVFDLGKSLFAMERYDPKTEDRISCIFNISDHSQMLKLAVEGKDLISGEVFNGQMRLQPWQVVWIKHKLKAPERLGRLRRWRMKLIKRTKRYTISIKRTMR</sequence>
<feature type="binding site" evidence="3">
    <location>
        <position position="139"/>
    </location>
    <ligand>
        <name>substrate</name>
    </ligand>
</feature>
<dbReference type="AlphaFoldDB" id="A0A0H3FDU7"/>
<dbReference type="Proteomes" id="UP000007257">
    <property type="component" value="Chromosome"/>
</dbReference>
<dbReference type="HOGENOM" id="CLU_021358_0_0_6"/>
<dbReference type="InterPro" id="IPR016377">
    <property type="entry name" value="Sucrose_GGa_phosphorylase-rel"/>
</dbReference>
<dbReference type="RefSeq" id="WP_013577163.1">
    <property type="nucleotide sequence ID" value="NC_015061.1"/>
</dbReference>
<dbReference type="GeneID" id="95419817"/>
<dbReference type="InterPro" id="IPR033746">
    <property type="entry name" value="GGa_phosphorylase"/>
</dbReference>
<keyword evidence="8" id="KW-1185">Reference proteome</keyword>
<dbReference type="EMBL" id="JBHUCJ010000001">
    <property type="protein sequence ID" value="MFD3222093.1"/>
    <property type="molecule type" value="Genomic_DNA"/>
</dbReference>
<evidence type="ECO:0000313" key="6">
    <source>
        <dbReference type="EMBL" id="MFD3222093.1"/>
    </source>
</evidence>
<evidence type="ECO:0000313" key="7">
    <source>
        <dbReference type="Proteomes" id="UP000007257"/>
    </source>
</evidence>
<dbReference type="Pfam" id="PF00128">
    <property type="entry name" value="Alpha-amylase"/>
    <property type="match status" value="1"/>
</dbReference>
<evidence type="ECO:0000256" key="3">
    <source>
        <dbReference type="PIRSR" id="PIRSR003059-2"/>
    </source>
</evidence>
<feature type="binding site" evidence="3">
    <location>
        <begin position="344"/>
        <end position="345"/>
    </location>
    <ligand>
        <name>substrate</name>
    </ligand>
</feature>
<dbReference type="GO" id="GO:0005975">
    <property type="term" value="P:carbohydrate metabolic process"/>
    <property type="evidence" value="ECO:0007669"/>
    <property type="project" value="InterPro"/>
</dbReference>
<dbReference type="Proteomes" id="UP001598201">
    <property type="component" value="Unassembled WGS sequence"/>
</dbReference>
<evidence type="ECO:0000313" key="5">
    <source>
        <dbReference type="EMBL" id="ADW75474.1"/>
    </source>
</evidence>
<keyword evidence="2 6" id="KW-0808">Transferase</keyword>
<accession>A0A0H3FDU7</accession>
<evidence type="ECO:0000256" key="1">
    <source>
        <dbReference type="ARBA" id="ARBA00022676"/>
    </source>
</evidence>
<dbReference type="InterPro" id="IPR045857">
    <property type="entry name" value="O16G_dom_2"/>
</dbReference>
<dbReference type="OrthoDB" id="9805159at2"/>
<feature type="binding site" evidence="3">
    <location>
        <position position="450"/>
    </location>
    <ligand>
        <name>substrate</name>
    </ligand>
</feature>
<feature type="domain" description="Glycosyl hydrolase family 13 catalytic" evidence="4">
    <location>
        <begin position="72"/>
        <end position="455"/>
    </location>
</feature>
<protein>
    <submittedName>
        <fullName evidence="5">Alpha amylase catalytic region</fullName>
    </submittedName>
    <submittedName>
        <fullName evidence="6">Sugar phosphorylase</fullName>
        <ecNumber evidence="6">2.4.1.-</ecNumber>
    </submittedName>
</protein>
<evidence type="ECO:0000313" key="8">
    <source>
        <dbReference type="Proteomes" id="UP001598201"/>
    </source>
</evidence>
<dbReference type="CDD" id="cd11356">
    <property type="entry name" value="AmyAc_Sucrose_phosphorylase-like_1"/>
    <property type="match status" value="1"/>
</dbReference>
<dbReference type="InterPro" id="IPR006047">
    <property type="entry name" value="GH13_cat_dom"/>
</dbReference>
<dbReference type="PIRSF" id="PIRSF003059">
    <property type="entry name" value="Sucrose_phosphorylase"/>
    <property type="match status" value="1"/>
</dbReference>
<dbReference type="eggNOG" id="COG0366">
    <property type="taxonomic scope" value="Bacteria"/>
</dbReference>
<organism evidence="5 7">
    <name type="scientific">Rahnella sp. (strain Y9602)</name>
    <dbReference type="NCBI Taxonomy" id="2703885"/>
    <lineage>
        <taxon>Bacteria</taxon>
        <taxon>Pseudomonadati</taxon>
        <taxon>Pseudomonadota</taxon>
        <taxon>Gammaproteobacteria</taxon>
        <taxon>Enterobacterales</taxon>
        <taxon>Yersiniaceae</taxon>
        <taxon>Rahnella</taxon>
    </lineage>
</organism>
<dbReference type="PANTHER" id="PTHR38784">
    <property type="entry name" value="SUCROSE PHOSPHORYLASE"/>
    <property type="match status" value="1"/>
</dbReference>
<dbReference type="KEGG" id="rah:Rahaq_3885"/>
<feature type="binding site" evidence="3">
    <location>
        <begin position="233"/>
        <end position="235"/>
    </location>
    <ligand>
        <name>substrate</name>
    </ligand>
</feature>
<dbReference type="Gene3D" id="3.20.20.80">
    <property type="entry name" value="Glycosidases"/>
    <property type="match status" value="1"/>
</dbReference>
<reference evidence="5 7" key="2">
    <citation type="journal article" date="2012" name="J. Bacteriol.">
        <title>Complete Genome Sequence of Rahnella sp. Strain Y9602, a Gammaproteobacterium Isolate from Metal- and Radionuclide-Contaminated Soil.</title>
        <authorList>
            <person name="Martinez R.J."/>
            <person name="Bruce D."/>
            <person name="Detter C."/>
            <person name="Goodwin L.A."/>
            <person name="Han J."/>
            <person name="Han C.S."/>
            <person name="Held B."/>
            <person name="Land M.L."/>
            <person name="Mikhailova N."/>
            <person name="Nolan M."/>
            <person name="Pennacchio L."/>
            <person name="Pitluck S."/>
            <person name="Tapia R."/>
            <person name="Woyke T."/>
            <person name="Sobecky P.A."/>
        </authorList>
    </citation>
    <scope>NUCLEOTIDE SEQUENCE [LARGE SCALE GENOMIC DNA]</scope>
    <source>
        <strain evidence="5 7">Y9602</strain>
    </source>
</reference>
<dbReference type="PANTHER" id="PTHR38784:SF1">
    <property type="entry name" value="SUCROSE PHOSPHORYLASE"/>
    <property type="match status" value="1"/>
</dbReference>
<dbReference type="SUPFAM" id="SSF51445">
    <property type="entry name" value="(Trans)glycosidases"/>
    <property type="match status" value="1"/>
</dbReference>
<name>A0A0H3FDU7_RAHSY</name>
<dbReference type="Gene3D" id="3.90.400.10">
    <property type="entry name" value="Oligo-1,6-glucosidase, Domain 2"/>
    <property type="match status" value="1"/>
</dbReference>
<reference evidence="6 8" key="3">
    <citation type="submission" date="2024-09" db="EMBL/GenBank/DDBJ databases">
        <title>Genomes of Rahnella.</title>
        <authorList>
            <person name="Mnguni F.C."/>
            <person name="Shin G.Y."/>
            <person name="Coutinho T."/>
        </authorList>
    </citation>
    <scope>NUCLEOTIDE SEQUENCE [LARGE SCALE GENOMIC DNA]</scope>
    <source>
        <strain evidence="6 8">20WA0057</strain>
    </source>
</reference>
<keyword evidence="1 6" id="KW-0328">Glycosyltransferase</keyword>
<dbReference type="EC" id="2.4.1.-" evidence="6"/>
<evidence type="ECO:0000256" key="2">
    <source>
        <dbReference type="ARBA" id="ARBA00022679"/>
    </source>
</evidence>
<dbReference type="GO" id="GO:0016757">
    <property type="term" value="F:glycosyltransferase activity"/>
    <property type="evidence" value="ECO:0007669"/>
    <property type="project" value="UniProtKB-KW"/>
</dbReference>